<dbReference type="RefSeq" id="WP_129920400.1">
    <property type="nucleotide sequence ID" value="NZ_SEWE01000010.1"/>
</dbReference>
<gene>
    <name evidence="3" type="ORF">EWM57_06880</name>
</gene>
<comment type="caution">
    <text evidence="3">The sequence shown here is derived from an EMBL/GenBank/DDBJ whole genome shotgun (WGS) entry which is preliminary data.</text>
</comment>
<dbReference type="Gene3D" id="3.10.350.10">
    <property type="entry name" value="LysM domain"/>
    <property type="match status" value="1"/>
</dbReference>
<dbReference type="OrthoDB" id="870556at2"/>
<dbReference type="PROSITE" id="PS51782">
    <property type="entry name" value="LYSM"/>
    <property type="match status" value="1"/>
</dbReference>
<evidence type="ECO:0000313" key="4">
    <source>
        <dbReference type="Proteomes" id="UP000294155"/>
    </source>
</evidence>
<dbReference type="Pfam" id="PF07608">
    <property type="entry name" value="DUF1571"/>
    <property type="match status" value="1"/>
</dbReference>
<feature type="signal peptide" evidence="1">
    <location>
        <begin position="1"/>
        <end position="25"/>
    </location>
</feature>
<feature type="chain" id="PRO_5020572123" evidence="1">
    <location>
        <begin position="26"/>
        <end position="284"/>
    </location>
</feature>
<keyword evidence="4" id="KW-1185">Reference proteome</keyword>
<protein>
    <submittedName>
        <fullName evidence="3">DUF1571 domain-containing protein</fullName>
    </submittedName>
</protein>
<dbReference type="InterPro" id="IPR018392">
    <property type="entry name" value="LysM"/>
</dbReference>
<dbReference type="InterPro" id="IPR011465">
    <property type="entry name" value="DUF1571"/>
</dbReference>
<proteinExistence type="predicted"/>
<dbReference type="InterPro" id="IPR036779">
    <property type="entry name" value="LysM_dom_sf"/>
</dbReference>
<keyword evidence="1" id="KW-0732">Signal</keyword>
<evidence type="ECO:0000259" key="2">
    <source>
        <dbReference type="PROSITE" id="PS51782"/>
    </source>
</evidence>
<name>A0A4V1ZAZ2_9BACT</name>
<evidence type="ECO:0000256" key="1">
    <source>
        <dbReference type="SAM" id="SignalP"/>
    </source>
</evidence>
<evidence type="ECO:0000313" key="3">
    <source>
        <dbReference type="EMBL" id="RYU81294.1"/>
    </source>
</evidence>
<organism evidence="3 4">
    <name type="scientific">Hymenobacter persicinus</name>
    <dbReference type="NCBI Taxonomy" id="2025506"/>
    <lineage>
        <taxon>Bacteria</taxon>
        <taxon>Pseudomonadati</taxon>
        <taxon>Bacteroidota</taxon>
        <taxon>Cytophagia</taxon>
        <taxon>Cytophagales</taxon>
        <taxon>Hymenobacteraceae</taxon>
        <taxon>Hymenobacter</taxon>
    </lineage>
</organism>
<dbReference type="SUPFAM" id="SSF54106">
    <property type="entry name" value="LysM domain"/>
    <property type="match status" value="1"/>
</dbReference>
<dbReference type="Proteomes" id="UP000294155">
    <property type="component" value="Unassembled WGS sequence"/>
</dbReference>
<reference evidence="3 4" key="1">
    <citation type="submission" date="2019-02" db="EMBL/GenBank/DDBJ databases">
        <title>Bacterial novel species isolated from soil.</title>
        <authorList>
            <person name="Jung H.-Y."/>
        </authorList>
    </citation>
    <scope>NUCLEOTIDE SEQUENCE [LARGE SCALE GENOMIC DNA]</scope>
    <source>
        <strain evidence="3 4">1-3-3-3</strain>
    </source>
</reference>
<dbReference type="EMBL" id="SEWE01000010">
    <property type="protein sequence ID" value="RYU81294.1"/>
    <property type="molecule type" value="Genomic_DNA"/>
</dbReference>
<sequence>MLHHFRLPVLAAVFLAALAAAPAPVADKMTTDQLLARLTASIEGLKTLRCNVRAQERSGGKYQQARTAMKMGFNPLRVYLRNDKGIEVLWVKGQNDGDAWVYPNSFPYVTLSLDPNGSIMRKGQHHSVLDAGFGTIADIIKGSSQRQDHTFERTFRYAGDTTITGRPCYVLRSDFPQFRYVSYKTTKQETLANIADRFGCGEYRIMERNDLAPDAPVPAGKTLLVPNGYGKRTIVCVDQKLFLPLVVQVHDDKGLFEKFEFFDVLANQPIPAAEFTKGFKGYKL</sequence>
<dbReference type="AlphaFoldDB" id="A0A4V1ZAZ2"/>
<feature type="domain" description="LysM" evidence="2">
    <location>
        <begin position="181"/>
        <end position="225"/>
    </location>
</feature>
<accession>A0A4V1ZAZ2</accession>
<dbReference type="Pfam" id="PF01476">
    <property type="entry name" value="LysM"/>
    <property type="match status" value="1"/>
</dbReference>